<dbReference type="InterPro" id="IPR007844">
    <property type="entry name" value="AsmA"/>
</dbReference>
<proteinExistence type="predicted"/>
<evidence type="ECO:0000313" key="3">
    <source>
        <dbReference type="Proteomes" id="UP000510927"/>
    </source>
</evidence>
<dbReference type="NCBIfam" id="NF008091">
    <property type="entry name" value="PRK10833.1"/>
    <property type="match status" value="1"/>
</dbReference>
<dbReference type="EMBL" id="CP055675">
    <property type="protein sequence ID" value="QLN00923.1"/>
    <property type="molecule type" value="Genomic_DNA"/>
</dbReference>
<dbReference type="Pfam" id="PF05170">
    <property type="entry name" value="AsmA"/>
    <property type="match status" value="1"/>
</dbReference>
<accession>A0A7W3EDX2</accession>
<name>A0A7W3EDX2_ESCFE</name>
<dbReference type="PANTHER" id="PTHR30441">
    <property type="entry name" value="DUF748 DOMAIN-CONTAINING PROTEIN"/>
    <property type="match status" value="1"/>
</dbReference>
<gene>
    <name evidence="2" type="primary">asmA</name>
    <name evidence="2" type="ORF">HVY52_14365</name>
</gene>
<dbReference type="GO" id="GO:0005886">
    <property type="term" value="C:plasma membrane"/>
    <property type="evidence" value="ECO:0007669"/>
    <property type="project" value="TreeGrafter"/>
</dbReference>
<dbReference type="InterPro" id="IPR052894">
    <property type="entry name" value="AsmA-related"/>
</dbReference>
<feature type="domain" description="AsmA" evidence="1">
    <location>
        <begin position="5"/>
        <end position="272"/>
    </location>
</feature>
<evidence type="ECO:0000313" key="2">
    <source>
        <dbReference type="EMBL" id="QLN00923.1"/>
    </source>
</evidence>
<dbReference type="AlphaFoldDB" id="A0A7W3EDX2"/>
<sequence>MRRFLTTLMILLVVLVAGFSALVLLVNPNDFRDYMVKQVAARSGYQLQLDGPLRWHVWPQLSILSGRTILTAQGASQPLVRADNMRLDVALWPLLSHQLSVKQVMLKGAVIQLTPETEAVRSEDAPVAPKDNTLPDNAEDRGWSFDIASLRVSDSVLVFQHEDDEQVTVRDIRLQMEQDSQHRGSFEFSGRVNRDQRDLSLSLKGTVDASDYPHDLTADIQQIDWQLQGADLPKQGIQGHGQFRAQWQEAQKRLSFEQINLTANDSNLTGQAQVALLEKPEWLLRLQFAQLNLDNLLPMNDVMTTQNGVAQQGQNQPTLPRPVISSRIDEPAYQGLKGFAADILLQANNVRWRGMDFADVTAQMTNKAGLLEIIQLQGKLNQGVVSLPGTLDATASHPRIVFHPRLENVEIGTILNAFNYPISLTGKMSLAGDFSGADIDANAFRHTWQGTAHVEMADTRMEGMNFQQMIQQAVERNGGDVKAAENFDNVTRLDHFSTDLTLDNGVVTLDDMQGESPMLALSGAGTLNLAEQTCDTQFDIRVVGGWNGESKLIDFLKETPVPLRVYGNWQQLNYSLQVDQLLRKHLQDEAKRRLNDWAERNKDSRNGKDVKKLLEKM</sequence>
<organism evidence="2 3">
    <name type="scientific">Escherichia fergusonii</name>
    <dbReference type="NCBI Taxonomy" id="564"/>
    <lineage>
        <taxon>Bacteria</taxon>
        <taxon>Pseudomonadati</taxon>
        <taxon>Pseudomonadota</taxon>
        <taxon>Gammaproteobacteria</taxon>
        <taxon>Enterobacterales</taxon>
        <taxon>Enterobacteriaceae</taxon>
        <taxon>Escherichia</taxon>
    </lineage>
</organism>
<protein>
    <submittedName>
        <fullName evidence="2">Outer membrane assembly protein AsmA</fullName>
    </submittedName>
</protein>
<reference evidence="2 3" key="1">
    <citation type="submission" date="2020-06" db="EMBL/GenBank/DDBJ databases">
        <title>REHAB project genomes.</title>
        <authorList>
            <person name="Shaw L.P."/>
        </authorList>
    </citation>
    <scope>NUCLEOTIDE SEQUENCE [LARGE SCALE GENOMIC DNA]</scope>
    <source>
        <strain evidence="2 3">RHB28-C13</strain>
    </source>
</reference>
<dbReference type="RefSeq" id="WP_046076664.1">
    <property type="nucleotide sequence ID" value="NZ_CP053045.1"/>
</dbReference>
<dbReference type="Proteomes" id="UP000510927">
    <property type="component" value="Chromosome"/>
</dbReference>
<evidence type="ECO:0000259" key="1">
    <source>
        <dbReference type="Pfam" id="PF05170"/>
    </source>
</evidence>
<dbReference type="PANTHER" id="PTHR30441:SF4">
    <property type="entry name" value="PROTEIN ASMA"/>
    <property type="match status" value="1"/>
</dbReference>
<dbReference type="GO" id="GO:0090313">
    <property type="term" value="P:regulation of protein targeting to membrane"/>
    <property type="evidence" value="ECO:0007669"/>
    <property type="project" value="TreeGrafter"/>
</dbReference>